<dbReference type="PANTHER" id="PTHR34512">
    <property type="entry name" value="CELL SURFACE PROTEIN"/>
    <property type="match status" value="1"/>
</dbReference>
<proteinExistence type="predicted"/>
<protein>
    <submittedName>
        <fullName evidence="2">Outer membrane protein assembly factor BamB</fullName>
    </submittedName>
</protein>
<name>A0ABT6LFS7_9ACTN</name>
<dbReference type="Pfam" id="PF13360">
    <property type="entry name" value="PQQ_2"/>
    <property type="match status" value="2"/>
</dbReference>
<dbReference type="EMBL" id="JARXVH010000003">
    <property type="protein sequence ID" value="MDH6215166.1"/>
    <property type="molecule type" value="Genomic_DNA"/>
</dbReference>
<sequence length="495" mass="52978">MVTGGGIGRGVAVRLPGEPDPKAWRRLALYLTGYVTAVLLILTGLEPWHATPAPKPDLVTGAQGAFPPALGPEPPATPDHVLRRTTADETVVHGLSIRATGVGVGVRAVNIRTGSEYWRYERGGYGDGDLAGDGDPADGNGDEDRGFYTPTLDVSARTVVAGFTDGRLTAIDLRSGRILWHRSISEGESRRGLSFRLTGGEVITETPAGIRALAERTGRTLWTASRPAGCDETPIQTVYDFPDHLVTALVRCDVLGPEQRIGGYDIPPSVTKTSALLLGIHDRTGKVLWRQQHAEPYDDLLRAGTHTLAAVGPERRTPRPVRLLDVSREGAPERTAFSIHLLARLTTGNGIAVTTVDPHIYDTGSPTLLSAYDTGTGRLRWRLRAPTGKAYGDPVVADGRVYVVRQPIFRYADAGHTTSADLLVLDAETGRVGHVLELTGLTVPKDVNAAASLDVRVVGDRAVAEGADDTGGTDGAVAIRWREERDELLLMTDDS</sequence>
<dbReference type="InterPro" id="IPR011047">
    <property type="entry name" value="Quinoprotein_ADH-like_sf"/>
</dbReference>
<evidence type="ECO:0000313" key="3">
    <source>
        <dbReference type="Proteomes" id="UP001160499"/>
    </source>
</evidence>
<feature type="domain" description="Pyrrolo-quinoline quinone repeat" evidence="1">
    <location>
        <begin position="282"/>
        <end position="464"/>
    </location>
</feature>
<gene>
    <name evidence="2" type="ORF">M2283_002449</name>
</gene>
<dbReference type="InterPro" id="IPR018391">
    <property type="entry name" value="PQQ_b-propeller_rpt"/>
</dbReference>
<evidence type="ECO:0000313" key="2">
    <source>
        <dbReference type="EMBL" id="MDH6215166.1"/>
    </source>
</evidence>
<keyword evidence="3" id="KW-1185">Reference proteome</keyword>
<dbReference type="Gene3D" id="2.130.10.10">
    <property type="entry name" value="YVTN repeat-like/Quinoprotein amine dehydrogenase"/>
    <property type="match status" value="1"/>
</dbReference>
<dbReference type="Gene3D" id="2.40.10.480">
    <property type="match status" value="1"/>
</dbReference>
<accession>A0ABT6LFS7</accession>
<dbReference type="SUPFAM" id="SSF50998">
    <property type="entry name" value="Quinoprotein alcohol dehydrogenase-like"/>
    <property type="match status" value="1"/>
</dbReference>
<dbReference type="InterPro" id="IPR015943">
    <property type="entry name" value="WD40/YVTN_repeat-like_dom_sf"/>
</dbReference>
<comment type="caution">
    <text evidence="2">The sequence shown here is derived from an EMBL/GenBank/DDBJ whole genome shotgun (WGS) entry which is preliminary data.</text>
</comment>
<dbReference type="InterPro" id="IPR002372">
    <property type="entry name" value="PQQ_rpt_dom"/>
</dbReference>
<dbReference type="PANTHER" id="PTHR34512:SF30">
    <property type="entry name" value="OUTER MEMBRANE PROTEIN ASSEMBLY FACTOR BAMB"/>
    <property type="match status" value="1"/>
</dbReference>
<dbReference type="Proteomes" id="UP001160499">
    <property type="component" value="Unassembled WGS sequence"/>
</dbReference>
<dbReference type="SMART" id="SM00564">
    <property type="entry name" value="PQQ"/>
    <property type="match status" value="3"/>
</dbReference>
<feature type="domain" description="Pyrrolo-quinoline quinone repeat" evidence="1">
    <location>
        <begin position="103"/>
        <end position="191"/>
    </location>
</feature>
<reference evidence="2 3" key="1">
    <citation type="submission" date="2023-04" db="EMBL/GenBank/DDBJ databases">
        <title>Forest soil microbial communities from Buena Vista Peninsula, Colon Province, Panama.</title>
        <authorList>
            <person name="Bouskill N."/>
        </authorList>
    </citation>
    <scope>NUCLEOTIDE SEQUENCE [LARGE SCALE GENOMIC DNA]</scope>
    <source>
        <strain evidence="2 3">GGS1</strain>
    </source>
</reference>
<evidence type="ECO:0000259" key="1">
    <source>
        <dbReference type="Pfam" id="PF13360"/>
    </source>
</evidence>
<organism evidence="2 3">
    <name type="scientific">Streptomyces pseudovenezuelae</name>
    <dbReference type="NCBI Taxonomy" id="67350"/>
    <lineage>
        <taxon>Bacteria</taxon>
        <taxon>Bacillati</taxon>
        <taxon>Actinomycetota</taxon>
        <taxon>Actinomycetes</taxon>
        <taxon>Kitasatosporales</taxon>
        <taxon>Streptomycetaceae</taxon>
        <taxon>Streptomyces</taxon>
        <taxon>Streptomyces aurantiacus group</taxon>
    </lineage>
</organism>